<sequence>MSPAMDGVLEKAALVCLCKLACSLLFLPAVTGSVSAFSFCCSCLLLFTDLMVTTFLLVLWFLQYSQPQFSTSTDVIALHFLLFLSYTYWAVLLMTTPLIAVETAMRLQLSEGHDGEDGEDETMDKDTDEAGKTPGSKALRFYSGLKMENGKRSETVRERTQTAGTESQDQDRCLSHTYFLCCLLVWALCAGHGLRLLDLSVKDCLERTSALILCLPSIPDNVLLALGEARWDLTRGGLSVMTFTLLLVLTVGLSLLRQHWAHQETDPGPPSETTAVPGMSCAVPAATWSRCSAYSLRTGNNRQLLLGHHRDSVLLSVECLSVDRLEGENETKRKLPLSTTGDRLTPSAYLKKTQRWLRERGFPCLEEPRTEPERRTISPNRCSVLAMDLSSRDLPGIIRGWHQIKISRTRSAGVPPTDMTQPGAAEGNPGVETPRSSRCLSHNV</sequence>
<gene>
    <name evidence="1" type="ORF">DPEC_G00205720</name>
</gene>
<proteinExistence type="predicted"/>
<reference evidence="1" key="1">
    <citation type="submission" date="2021-05" db="EMBL/GenBank/DDBJ databases">
        <authorList>
            <person name="Pan Q."/>
            <person name="Jouanno E."/>
            <person name="Zahm M."/>
            <person name="Klopp C."/>
            <person name="Cabau C."/>
            <person name="Louis A."/>
            <person name="Berthelot C."/>
            <person name="Parey E."/>
            <person name="Roest Crollius H."/>
            <person name="Montfort J."/>
            <person name="Robinson-Rechavi M."/>
            <person name="Bouchez O."/>
            <person name="Lampietro C."/>
            <person name="Lopez Roques C."/>
            <person name="Donnadieu C."/>
            <person name="Postlethwait J."/>
            <person name="Bobe J."/>
            <person name="Dillon D."/>
            <person name="Chandos A."/>
            <person name="von Hippel F."/>
            <person name="Guiguen Y."/>
        </authorList>
    </citation>
    <scope>NUCLEOTIDE SEQUENCE</scope>
    <source>
        <strain evidence="1">YG-Jan2019</strain>
    </source>
</reference>
<organism evidence="1 2">
    <name type="scientific">Dallia pectoralis</name>
    <name type="common">Alaska blackfish</name>
    <dbReference type="NCBI Taxonomy" id="75939"/>
    <lineage>
        <taxon>Eukaryota</taxon>
        <taxon>Metazoa</taxon>
        <taxon>Chordata</taxon>
        <taxon>Craniata</taxon>
        <taxon>Vertebrata</taxon>
        <taxon>Euteleostomi</taxon>
        <taxon>Actinopterygii</taxon>
        <taxon>Neopterygii</taxon>
        <taxon>Teleostei</taxon>
        <taxon>Protacanthopterygii</taxon>
        <taxon>Esociformes</taxon>
        <taxon>Umbridae</taxon>
        <taxon>Dallia</taxon>
    </lineage>
</organism>
<protein>
    <submittedName>
        <fullName evidence="1">Uncharacterized protein</fullName>
    </submittedName>
</protein>
<dbReference type="EMBL" id="CM055744">
    <property type="protein sequence ID" value="KAJ7998515.1"/>
    <property type="molecule type" value="Genomic_DNA"/>
</dbReference>
<dbReference type="Proteomes" id="UP001157502">
    <property type="component" value="Chromosome 17"/>
</dbReference>
<comment type="caution">
    <text evidence="1">The sequence shown here is derived from an EMBL/GenBank/DDBJ whole genome shotgun (WGS) entry which is preliminary data.</text>
</comment>
<keyword evidence="2" id="KW-1185">Reference proteome</keyword>
<evidence type="ECO:0000313" key="2">
    <source>
        <dbReference type="Proteomes" id="UP001157502"/>
    </source>
</evidence>
<name>A0ACC2G4M6_DALPE</name>
<evidence type="ECO:0000313" key="1">
    <source>
        <dbReference type="EMBL" id="KAJ7998515.1"/>
    </source>
</evidence>
<accession>A0ACC2G4M6</accession>